<keyword evidence="4 6" id="KW-1133">Transmembrane helix</keyword>
<dbReference type="GO" id="GO:0016020">
    <property type="term" value="C:membrane"/>
    <property type="evidence" value="ECO:0007669"/>
    <property type="project" value="UniProtKB-SubCell"/>
</dbReference>
<dbReference type="GO" id="GO:0016787">
    <property type="term" value="F:hydrolase activity"/>
    <property type="evidence" value="ECO:0007669"/>
    <property type="project" value="TreeGrafter"/>
</dbReference>
<evidence type="ECO:0008006" key="9">
    <source>
        <dbReference type="Google" id="ProtNLM"/>
    </source>
</evidence>
<evidence type="ECO:0000313" key="7">
    <source>
        <dbReference type="EMBL" id="EWT03142.1"/>
    </source>
</evidence>
<keyword evidence="3 6" id="KW-0812">Transmembrane</keyword>
<keyword evidence="5 6" id="KW-0472">Membrane</keyword>
<evidence type="ECO:0000256" key="3">
    <source>
        <dbReference type="ARBA" id="ARBA00022692"/>
    </source>
</evidence>
<dbReference type="PATRIC" id="fig|1386089.3.peg.516"/>
<organism evidence="7 8">
    <name type="scientific">Intrasporangium oryzae NRRL B-24470</name>
    <dbReference type="NCBI Taxonomy" id="1386089"/>
    <lineage>
        <taxon>Bacteria</taxon>
        <taxon>Bacillati</taxon>
        <taxon>Actinomycetota</taxon>
        <taxon>Actinomycetes</taxon>
        <taxon>Micrococcales</taxon>
        <taxon>Intrasporangiaceae</taxon>
        <taxon>Intrasporangium</taxon>
    </lineage>
</organism>
<dbReference type="PANTHER" id="PTHR31885">
    <property type="entry name" value="GH04784P"/>
    <property type="match status" value="1"/>
</dbReference>
<dbReference type="Pfam" id="PF07947">
    <property type="entry name" value="YhhN"/>
    <property type="match status" value="1"/>
</dbReference>
<comment type="caution">
    <text evidence="7">The sequence shown here is derived from an EMBL/GenBank/DDBJ whole genome shotgun (WGS) entry which is preliminary data.</text>
</comment>
<comment type="similarity">
    <text evidence="2">Belongs to the TMEM86 family.</text>
</comment>
<dbReference type="PANTHER" id="PTHR31885:SF6">
    <property type="entry name" value="GH04784P"/>
    <property type="match status" value="1"/>
</dbReference>
<comment type="subcellular location">
    <subcellularLocation>
        <location evidence="1">Membrane</location>
        <topology evidence="1">Multi-pass membrane protein</topology>
    </subcellularLocation>
</comment>
<protein>
    <recommendedName>
        <fullName evidence="9">YhhN family protein</fullName>
    </recommendedName>
</protein>
<dbReference type="AlphaFoldDB" id="W9GD46"/>
<name>W9GD46_9MICO</name>
<proteinExistence type="inferred from homology"/>
<evidence type="ECO:0000256" key="2">
    <source>
        <dbReference type="ARBA" id="ARBA00007375"/>
    </source>
</evidence>
<sequence length="232" mass="24973">MSACQPTPAAAGWDPVAVTNPVWVLCFALGVTALLNWRSVALGDHAVERVTKPTFMVLLMGLAWALYAEGRVAGAPPLTPVLVALGLSLVGDIALLNATETRFLVGLASFLLAHVAWIWAIARSSGTGGFPWLLLPTVPLLLVVLARFGREVVRHAGPQRVPVFVYELVLVGLVLVAAWRGDWVVLLGSLVFLASDTILGHDRFVHERRWAPLAVMVTYHAAQVLLVVGLLR</sequence>
<feature type="transmembrane region" description="Helical" evidence="6">
    <location>
        <begin position="50"/>
        <end position="67"/>
    </location>
</feature>
<feature type="transmembrane region" description="Helical" evidence="6">
    <location>
        <begin position="20"/>
        <end position="38"/>
    </location>
</feature>
<dbReference type="Proteomes" id="UP000019489">
    <property type="component" value="Unassembled WGS sequence"/>
</dbReference>
<feature type="transmembrane region" description="Helical" evidence="6">
    <location>
        <begin position="103"/>
        <end position="122"/>
    </location>
</feature>
<feature type="transmembrane region" description="Helical" evidence="6">
    <location>
        <begin position="161"/>
        <end position="177"/>
    </location>
</feature>
<dbReference type="STRING" id="1386089.N865_01620"/>
<dbReference type="EMBL" id="AWSA01000004">
    <property type="protein sequence ID" value="EWT03142.1"/>
    <property type="molecule type" value="Genomic_DNA"/>
</dbReference>
<evidence type="ECO:0000256" key="5">
    <source>
        <dbReference type="ARBA" id="ARBA00023136"/>
    </source>
</evidence>
<evidence type="ECO:0000256" key="6">
    <source>
        <dbReference type="SAM" id="Phobius"/>
    </source>
</evidence>
<accession>W9GD46</accession>
<keyword evidence="8" id="KW-1185">Reference proteome</keyword>
<evidence type="ECO:0000256" key="4">
    <source>
        <dbReference type="ARBA" id="ARBA00022989"/>
    </source>
</evidence>
<evidence type="ECO:0000256" key="1">
    <source>
        <dbReference type="ARBA" id="ARBA00004141"/>
    </source>
</evidence>
<reference evidence="7 8" key="1">
    <citation type="submission" date="2013-08" db="EMBL/GenBank/DDBJ databases">
        <title>Intrasporangium oryzae NRRL B-24470.</title>
        <authorList>
            <person name="Liu H."/>
            <person name="Wang G."/>
        </authorList>
    </citation>
    <scope>NUCLEOTIDE SEQUENCE [LARGE SCALE GENOMIC DNA]</scope>
    <source>
        <strain evidence="7 8">NRRL B-24470</strain>
    </source>
</reference>
<feature type="transmembrane region" description="Helical" evidence="6">
    <location>
        <begin position="128"/>
        <end position="149"/>
    </location>
</feature>
<feature type="transmembrane region" description="Helical" evidence="6">
    <location>
        <begin position="79"/>
        <end position="96"/>
    </location>
</feature>
<dbReference type="InterPro" id="IPR012506">
    <property type="entry name" value="TMEM86B-like"/>
</dbReference>
<feature type="transmembrane region" description="Helical" evidence="6">
    <location>
        <begin position="211"/>
        <end position="231"/>
    </location>
</feature>
<evidence type="ECO:0000313" key="8">
    <source>
        <dbReference type="Proteomes" id="UP000019489"/>
    </source>
</evidence>
<gene>
    <name evidence="7" type="ORF">N865_01620</name>
</gene>
<dbReference type="eggNOG" id="COG3714">
    <property type="taxonomic scope" value="Bacteria"/>
</dbReference>